<dbReference type="PROSITE" id="PS50004">
    <property type="entry name" value="C2"/>
    <property type="match status" value="1"/>
</dbReference>
<dbReference type="GO" id="GO:0005737">
    <property type="term" value="C:cytoplasm"/>
    <property type="evidence" value="ECO:0007669"/>
    <property type="project" value="UniProtKB-SubCell"/>
</dbReference>
<feature type="region of interest" description="Disordered" evidence="11">
    <location>
        <begin position="296"/>
        <end position="315"/>
    </location>
</feature>
<dbReference type="InterPro" id="IPR035983">
    <property type="entry name" value="Hect_E3_ubiquitin_ligase"/>
</dbReference>
<dbReference type="InParanoid" id="A0A0D2VG09"/>
<dbReference type="InterPro" id="IPR000008">
    <property type="entry name" value="C2_dom"/>
</dbReference>
<dbReference type="SUPFAM" id="SSF56204">
    <property type="entry name" value="Hect, E3 ligase catalytic domain"/>
    <property type="match status" value="1"/>
</dbReference>
<evidence type="ECO:0000259" key="12">
    <source>
        <dbReference type="PROSITE" id="PS50004"/>
    </source>
</evidence>
<dbReference type="STRING" id="595528.A0A0D2VG09"/>
<feature type="region of interest" description="Disordered" evidence="11">
    <location>
        <begin position="1"/>
        <end position="69"/>
    </location>
</feature>
<evidence type="ECO:0000256" key="6">
    <source>
        <dbReference type="ARBA" id="ARBA00022737"/>
    </source>
</evidence>
<gene>
    <name evidence="15" type="ORF">CAOG_000322</name>
</gene>
<dbReference type="EC" id="2.3.2.26" evidence="8"/>
<feature type="domain" description="HECT" evidence="14">
    <location>
        <begin position="579"/>
        <end position="944"/>
    </location>
</feature>
<keyword evidence="16" id="KW-1185">Reference proteome</keyword>
<proteinExistence type="predicted"/>
<dbReference type="PROSITE" id="PS50237">
    <property type="entry name" value="HECT"/>
    <property type="match status" value="1"/>
</dbReference>
<keyword evidence="6" id="KW-0677">Repeat</keyword>
<organism evidence="15 16">
    <name type="scientific">Capsaspora owczarzaki (strain ATCC 30864)</name>
    <dbReference type="NCBI Taxonomy" id="595528"/>
    <lineage>
        <taxon>Eukaryota</taxon>
        <taxon>Filasterea</taxon>
        <taxon>Capsaspora</taxon>
    </lineage>
</organism>
<dbReference type="PROSITE" id="PS50020">
    <property type="entry name" value="WW_DOMAIN_2"/>
    <property type="match status" value="3"/>
</dbReference>
<keyword evidence="7 8" id="KW-0833">Ubl conjugation pathway</keyword>
<dbReference type="SMART" id="SM00456">
    <property type="entry name" value="WW"/>
    <property type="match status" value="3"/>
</dbReference>
<dbReference type="PhylomeDB" id="A0A0D2VG09"/>
<dbReference type="PANTHER" id="PTHR11254">
    <property type="entry name" value="HECT DOMAIN UBIQUITIN-PROTEIN LIGASE"/>
    <property type="match status" value="1"/>
</dbReference>
<evidence type="ECO:0000313" key="16">
    <source>
        <dbReference type="Proteomes" id="UP000008743"/>
    </source>
</evidence>
<dbReference type="OrthoDB" id="423283at2759"/>
<dbReference type="GO" id="GO:0016567">
    <property type="term" value="P:protein ubiquitination"/>
    <property type="evidence" value="ECO:0007669"/>
    <property type="project" value="UniProtKB-UniPathway"/>
</dbReference>
<evidence type="ECO:0000256" key="5">
    <source>
        <dbReference type="ARBA" id="ARBA00022679"/>
    </source>
</evidence>
<dbReference type="FunFam" id="3.90.1750.10:FF:000079">
    <property type="entry name" value="E3 ubiquitin-protein ligase"/>
    <property type="match status" value="1"/>
</dbReference>
<dbReference type="AlphaFoldDB" id="A0A0D2VG09"/>
<feature type="compositionally biased region" description="Low complexity" evidence="11">
    <location>
        <begin position="377"/>
        <end position="408"/>
    </location>
</feature>
<comment type="pathway">
    <text evidence="3 8">Protein modification; protein ubiquitination.</text>
</comment>
<evidence type="ECO:0000259" key="14">
    <source>
        <dbReference type="PROSITE" id="PS50237"/>
    </source>
</evidence>
<feature type="domain" description="C2" evidence="12">
    <location>
        <begin position="112"/>
        <end position="230"/>
    </location>
</feature>
<keyword evidence="5 8" id="KW-0808">Transferase</keyword>
<dbReference type="Proteomes" id="UP000008743">
    <property type="component" value="Unassembled WGS sequence"/>
</dbReference>
<evidence type="ECO:0000256" key="9">
    <source>
        <dbReference type="PIRSR" id="PIRSR001569-1"/>
    </source>
</evidence>
<protein>
    <recommendedName>
        <fullName evidence="8">E3 ubiquitin-protein ligase</fullName>
        <ecNumber evidence="8">2.3.2.26</ecNumber>
    </recommendedName>
</protein>
<dbReference type="InterPro" id="IPR035892">
    <property type="entry name" value="C2_domain_sf"/>
</dbReference>
<dbReference type="Pfam" id="PF00397">
    <property type="entry name" value="WW"/>
    <property type="match status" value="3"/>
</dbReference>
<feature type="compositionally biased region" description="Polar residues" evidence="11">
    <location>
        <begin position="1"/>
        <end position="28"/>
    </location>
</feature>
<dbReference type="CDD" id="cd00078">
    <property type="entry name" value="HECTc"/>
    <property type="match status" value="1"/>
</dbReference>
<dbReference type="Gene3D" id="3.30.2160.10">
    <property type="entry name" value="Hect, E3 ligase catalytic domain"/>
    <property type="match status" value="1"/>
</dbReference>
<dbReference type="FunFam" id="3.30.2410.10:FF:000001">
    <property type="entry name" value="E3 ubiquitin-protein ligase NEDD4-like"/>
    <property type="match status" value="1"/>
</dbReference>
<dbReference type="SUPFAM" id="SSF49562">
    <property type="entry name" value="C2 domain (Calcium/lipid-binding domain, CaLB)"/>
    <property type="match status" value="1"/>
</dbReference>
<feature type="active site" description="Glycyl thioester intermediate" evidence="9 10">
    <location>
        <position position="912"/>
    </location>
</feature>
<dbReference type="SMART" id="SM00119">
    <property type="entry name" value="HECTc"/>
    <property type="match status" value="1"/>
</dbReference>
<dbReference type="Gene3D" id="3.90.1750.10">
    <property type="entry name" value="Hect, E3 ligase catalytic domains"/>
    <property type="match status" value="1"/>
</dbReference>
<dbReference type="Gene3D" id="2.60.40.150">
    <property type="entry name" value="C2 domain"/>
    <property type="match status" value="1"/>
</dbReference>
<dbReference type="FunCoup" id="A0A0D2VG09">
    <property type="interactions" value="450"/>
</dbReference>
<evidence type="ECO:0000256" key="2">
    <source>
        <dbReference type="ARBA" id="ARBA00004496"/>
    </source>
</evidence>
<feature type="region of interest" description="Disordered" evidence="11">
    <location>
        <begin position="361"/>
        <end position="408"/>
    </location>
</feature>
<dbReference type="InterPro" id="IPR001202">
    <property type="entry name" value="WW_dom"/>
</dbReference>
<dbReference type="PANTHER" id="PTHR11254:SF440">
    <property type="entry name" value="E3 UBIQUITIN-PROTEIN LIGASE NEDD-4"/>
    <property type="match status" value="1"/>
</dbReference>
<feature type="domain" description="WW" evidence="13">
    <location>
        <begin position="305"/>
        <end position="338"/>
    </location>
</feature>
<name>A0A0D2VG09_CAPO3</name>
<feature type="region of interest" description="Disordered" evidence="11">
    <location>
        <begin position="107"/>
        <end position="127"/>
    </location>
</feature>
<evidence type="ECO:0000256" key="11">
    <source>
        <dbReference type="SAM" id="MobiDB-lite"/>
    </source>
</evidence>
<feature type="domain" description="WW" evidence="13">
    <location>
        <begin position="490"/>
        <end position="523"/>
    </location>
</feature>
<evidence type="ECO:0000256" key="3">
    <source>
        <dbReference type="ARBA" id="ARBA00004906"/>
    </source>
</evidence>
<evidence type="ECO:0000256" key="4">
    <source>
        <dbReference type="ARBA" id="ARBA00022490"/>
    </source>
</evidence>
<dbReference type="SUPFAM" id="SSF51045">
    <property type="entry name" value="WW domain"/>
    <property type="match status" value="3"/>
</dbReference>
<evidence type="ECO:0000259" key="13">
    <source>
        <dbReference type="PROSITE" id="PS50020"/>
    </source>
</evidence>
<comment type="catalytic activity">
    <reaction evidence="1 8">
        <text>S-ubiquitinyl-[E2 ubiquitin-conjugating enzyme]-L-cysteine + [acceptor protein]-L-lysine = [E2 ubiquitin-conjugating enzyme]-L-cysteine + N(6)-ubiquitinyl-[acceptor protein]-L-lysine.</text>
        <dbReference type="EC" id="2.3.2.26"/>
    </reaction>
</comment>
<dbReference type="UniPathway" id="UPA00143"/>
<evidence type="ECO:0000256" key="1">
    <source>
        <dbReference type="ARBA" id="ARBA00000885"/>
    </source>
</evidence>
<evidence type="ECO:0000256" key="8">
    <source>
        <dbReference type="PIRNR" id="PIRNR001569"/>
    </source>
</evidence>
<dbReference type="EMBL" id="KE346360">
    <property type="protein sequence ID" value="KJE88727.1"/>
    <property type="molecule type" value="Genomic_DNA"/>
</dbReference>
<dbReference type="FunFam" id="3.30.2160.10:FF:000001">
    <property type="entry name" value="E3 ubiquitin-protein ligase NEDD4-like"/>
    <property type="match status" value="1"/>
</dbReference>
<dbReference type="InterPro" id="IPR024928">
    <property type="entry name" value="E3_ub_ligase_SMURF1"/>
</dbReference>
<evidence type="ECO:0000256" key="10">
    <source>
        <dbReference type="PROSITE-ProRule" id="PRU00104"/>
    </source>
</evidence>
<dbReference type="InterPro" id="IPR050409">
    <property type="entry name" value="E3_ubiq-protein_ligase"/>
</dbReference>
<dbReference type="CDD" id="cd00201">
    <property type="entry name" value="WW"/>
    <property type="match status" value="3"/>
</dbReference>
<reference evidence="16" key="1">
    <citation type="submission" date="2011-02" db="EMBL/GenBank/DDBJ databases">
        <title>The Genome Sequence of Capsaspora owczarzaki ATCC 30864.</title>
        <authorList>
            <person name="Russ C."/>
            <person name="Cuomo C."/>
            <person name="Burger G."/>
            <person name="Gray M.W."/>
            <person name="Holland P.W.H."/>
            <person name="King N."/>
            <person name="Lang F.B.F."/>
            <person name="Roger A.J."/>
            <person name="Ruiz-Trillo I."/>
            <person name="Young S.K."/>
            <person name="Zeng Q."/>
            <person name="Gargeya S."/>
            <person name="Alvarado L."/>
            <person name="Berlin A."/>
            <person name="Chapman S.B."/>
            <person name="Chen Z."/>
            <person name="Freedman E."/>
            <person name="Gellesch M."/>
            <person name="Goldberg J."/>
            <person name="Griggs A."/>
            <person name="Gujja S."/>
            <person name="Heilman E."/>
            <person name="Heiman D."/>
            <person name="Howarth C."/>
            <person name="Mehta T."/>
            <person name="Neiman D."/>
            <person name="Pearson M."/>
            <person name="Roberts A."/>
            <person name="Saif S."/>
            <person name="Shea T."/>
            <person name="Shenoy N."/>
            <person name="Sisk P."/>
            <person name="Stolte C."/>
            <person name="Sykes S."/>
            <person name="White J."/>
            <person name="Yandava C."/>
            <person name="Haas B."/>
            <person name="Nusbaum C."/>
            <person name="Birren B."/>
        </authorList>
    </citation>
    <scope>NUCLEOTIDE SEQUENCE</scope>
    <source>
        <strain evidence="16">ATCC 30864</strain>
    </source>
</reference>
<sequence>MSESGLGTGSDSNPTSAPLTAPAKTNLTAHHHDRQHHENGHSNGSGADSHAAAAAGQPDAGEDSDNAQSSSFLNGAAAAAATPTITTPTTSTAANATNATAGAQVAPAVGSQPYQPSSSNSNASSNEQSHILRVTVYGATNLAKRDFFGAADAYCKLWIDNGVQEKTTSVQRRTLSPQWEEQFYFHVVPARSVLHLHVFDKHTITRDDFLGMIEIPLVSFPVIGNQSTNPQADRLLSYTLRPRTSKTKVKGELSVRLCYLLNMPQGAFLAVPGGTQRVRSSSASSASDIASSSAASAAAAEAHNQPLPEGWEVREDPTGRTYYVDNVSRSVVFEKPTLDSSRILRENVPLQRQSTFERFRSRMHLMDVSRTPDNTGSPSASPRSRSPSTNAAPQTTTTTTQTTTQNTALFGGVQYGSGPLPDGWEMKSTASGRPFFVDHNTQKTTWDDPRLRAGQTLQTAPSTLTVPQAASPDTDGDKLSAEALAAIQQQPLPPGWEMRRNKEGRAFFVDHASKLTQWTDPRLPVAKKPKSKTPGYSRTYRQKVAAFRAGLVTTEGVCELHVTREHVLENSFEQLMGSAPNVLRSRLWIAFEGEKGLDFGGVAREWFYLVSHELFNPYYGLFVYSATDNYTLQINPNSGVNPDHLQYFRFAGRLVGMAVHNGKLVDAFFITPFYKMMLGKHLSLDDMASVDADYHRSLLWILDNDITDTLDLTFSDEHEVFGERVMVELKPGGANIPVTEANKSEYVNLLASWRLSRGIEEQMKSFMTGFNEIISEESIRMFDEKELEFLTGGIGEIDVEDWKAHTQYLNGYHSQHYVVIWFWKVWLQKRMLCCWGSLPDLIHPVGFSSLLQFAQVVDSFDNEMRARLLQFVTGTSRVPMNGFRELYGSDGPRQFAIEKWGRPDQLPRSHTCFNRLDLPLYTDFHQLREKLMIAIESTAGFDNE</sequence>
<dbReference type="InterPro" id="IPR000569">
    <property type="entry name" value="HECT_dom"/>
</dbReference>
<dbReference type="Pfam" id="PF00632">
    <property type="entry name" value="HECT"/>
    <property type="match status" value="2"/>
</dbReference>
<dbReference type="PROSITE" id="PS01159">
    <property type="entry name" value="WW_DOMAIN_1"/>
    <property type="match status" value="2"/>
</dbReference>
<evidence type="ECO:0000256" key="7">
    <source>
        <dbReference type="ARBA" id="ARBA00022786"/>
    </source>
</evidence>
<dbReference type="SMART" id="SM00239">
    <property type="entry name" value="C2"/>
    <property type="match status" value="1"/>
</dbReference>
<dbReference type="GO" id="GO:0006511">
    <property type="term" value="P:ubiquitin-dependent protein catabolic process"/>
    <property type="evidence" value="ECO:0007669"/>
    <property type="project" value="InterPro"/>
</dbReference>
<dbReference type="InterPro" id="IPR036020">
    <property type="entry name" value="WW_dom_sf"/>
</dbReference>
<feature type="compositionally biased region" description="Low complexity" evidence="11">
    <location>
        <begin position="41"/>
        <end position="59"/>
    </location>
</feature>
<dbReference type="Gene3D" id="2.20.70.10">
    <property type="match status" value="2"/>
</dbReference>
<dbReference type="GO" id="GO:0061630">
    <property type="term" value="F:ubiquitin protein ligase activity"/>
    <property type="evidence" value="ECO:0007669"/>
    <property type="project" value="UniProtKB-EC"/>
</dbReference>
<dbReference type="PIRSF" id="PIRSF001569">
    <property type="entry name" value="E3_ub_ligase_SMURF1"/>
    <property type="match status" value="1"/>
</dbReference>
<keyword evidence="4" id="KW-0963">Cytoplasm</keyword>
<comment type="subcellular location">
    <subcellularLocation>
        <location evidence="2">Cytoplasm</location>
    </subcellularLocation>
</comment>
<dbReference type="Pfam" id="PF00168">
    <property type="entry name" value="C2"/>
    <property type="match status" value="1"/>
</dbReference>
<accession>A0A0D2VG09</accession>
<feature type="domain" description="WW" evidence="13">
    <location>
        <begin position="418"/>
        <end position="451"/>
    </location>
</feature>
<evidence type="ECO:0000313" key="15">
    <source>
        <dbReference type="EMBL" id="KJE88727.1"/>
    </source>
</evidence>
<dbReference type="Gene3D" id="3.30.2410.10">
    <property type="entry name" value="Hect, E3 ligase catalytic domain"/>
    <property type="match status" value="1"/>
</dbReference>